<comment type="catalytic activity">
    <reaction evidence="1">
        <text>O-phospho-L-seryl-[protein] + H2O = L-seryl-[protein] + phosphate</text>
        <dbReference type="Rhea" id="RHEA:20629"/>
        <dbReference type="Rhea" id="RHEA-COMP:9863"/>
        <dbReference type="Rhea" id="RHEA-COMP:11604"/>
        <dbReference type="ChEBI" id="CHEBI:15377"/>
        <dbReference type="ChEBI" id="CHEBI:29999"/>
        <dbReference type="ChEBI" id="CHEBI:43474"/>
        <dbReference type="ChEBI" id="CHEBI:83421"/>
        <dbReference type="EC" id="3.1.3.16"/>
    </reaction>
</comment>
<comment type="caution">
    <text evidence="3">The sequence shown here is derived from an EMBL/GenBank/DDBJ whole genome shotgun (WGS) entry which is preliminary data.</text>
</comment>
<keyword evidence="1" id="KW-0479">Metal-binding</keyword>
<evidence type="ECO:0000313" key="3">
    <source>
        <dbReference type="EMBL" id="GAV67380.1"/>
    </source>
</evidence>
<dbReference type="PANTHER" id="PTHR12320:SF14">
    <property type="entry name" value="PROTEIN PHOSPHATASE"/>
    <property type="match status" value="1"/>
</dbReference>
<keyword evidence="4" id="KW-1185">Reference proteome</keyword>
<dbReference type="InterPro" id="IPR036457">
    <property type="entry name" value="PPM-type-like_dom_sf"/>
</dbReference>
<dbReference type="Proteomes" id="UP000187406">
    <property type="component" value="Unassembled WGS sequence"/>
</dbReference>
<dbReference type="GO" id="GO:0004722">
    <property type="term" value="F:protein serine/threonine phosphatase activity"/>
    <property type="evidence" value="ECO:0007669"/>
    <property type="project" value="UniProtKB-EC"/>
</dbReference>
<dbReference type="PROSITE" id="PS51746">
    <property type="entry name" value="PPM_2"/>
    <property type="match status" value="1"/>
</dbReference>
<dbReference type="PANTHER" id="PTHR12320">
    <property type="entry name" value="PROTEIN PHOSPHATASE 2C"/>
    <property type="match status" value="1"/>
</dbReference>
<comment type="catalytic activity">
    <reaction evidence="1">
        <text>O-phospho-L-threonyl-[protein] + H2O = L-threonyl-[protein] + phosphate</text>
        <dbReference type="Rhea" id="RHEA:47004"/>
        <dbReference type="Rhea" id="RHEA-COMP:11060"/>
        <dbReference type="Rhea" id="RHEA-COMP:11605"/>
        <dbReference type="ChEBI" id="CHEBI:15377"/>
        <dbReference type="ChEBI" id="CHEBI:30013"/>
        <dbReference type="ChEBI" id="CHEBI:43474"/>
        <dbReference type="ChEBI" id="CHEBI:61977"/>
        <dbReference type="EC" id="3.1.3.16"/>
    </reaction>
</comment>
<dbReference type="InParanoid" id="A0A1Q3BH92"/>
<evidence type="ECO:0000313" key="4">
    <source>
        <dbReference type="Proteomes" id="UP000187406"/>
    </source>
</evidence>
<keyword evidence="1" id="KW-0460">Magnesium</keyword>
<name>A0A1Q3BH92_CEPFO</name>
<keyword evidence="1" id="KW-0378">Hydrolase</keyword>
<dbReference type="SMART" id="SM00332">
    <property type="entry name" value="PP2Cc"/>
    <property type="match status" value="1"/>
</dbReference>
<organism evidence="3 4">
    <name type="scientific">Cephalotus follicularis</name>
    <name type="common">Albany pitcher plant</name>
    <dbReference type="NCBI Taxonomy" id="3775"/>
    <lineage>
        <taxon>Eukaryota</taxon>
        <taxon>Viridiplantae</taxon>
        <taxon>Streptophyta</taxon>
        <taxon>Embryophyta</taxon>
        <taxon>Tracheophyta</taxon>
        <taxon>Spermatophyta</taxon>
        <taxon>Magnoliopsida</taxon>
        <taxon>eudicotyledons</taxon>
        <taxon>Gunneridae</taxon>
        <taxon>Pentapetalae</taxon>
        <taxon>rosids</taxon>
        <taxon>fabids</taxon>
        <taxon>Oxalidales</taxon>
        <taxon>Cephalotaceae</taxon>
        <taxon>Cephalotus</taxon>
    </lineage>
</organism>
<protein>
    <recommendedName>
        <fullName evidence="1">Protein phosphatase</fullName>
        <ecNumber evidence="1">3.1.3.16</ecNumber>
    </recommendedName>
</protein>
<accession>A0A1Q3BH92</accession>
<keyword evidence="1" id="KW-0464">Manganese</keyword>
<comment type="cofactor">
    <cofactor evidence="1">
        <name>Mn(2+)</name>
        <dbReference type="ChEBI" id="CHEBI:29035"/>
    </cofactor>
</comment>
<dbReference type="EMBL" id="BDDD01000541">
    <property type="protein sequence ID" value="GAV67380.1"/>
    <property type="molecule type" value="Genomic_DNA"/>
</dbReference>
<keyword evidence="1" id="KW-0904">Protein phosphatase</keyword>
<evidence type="ECO:0000256" key="1">
    <source>
        <dbReference type="RuleBase" id="RU366020"/>
    </source>
</evidence>
<dbReference type="InterPro" id="IPR039123">
    <property type="entry name" value="PPTC7"/>
</dbReference>
<evidence type="ECO:0000259" key="2">
    <source>
        <dbReference type="PROSITE" id="PS51746"/>
    </source>
</evidence>
<dbReference type="STRING" id="3775.A0A1Q3BH92"/>
<sequence>MDMAGFYIPKDGKLGEDAFFVNQKKQTLGIADGVGGWSRRGIDAGKYARELMSNSVISLCDESGGTVNPKRVLNKAYANTKAKGSSTACIITLKGRWLYAANVGDSGFMVFRDKQCVYKSPIQQHGFNHPYQLGNSKKSDTPVCADEIKVQVENGDVIVAGSDGLFDNMYPHEIVGILGLVEGYAFPEQLAWMIAESASSNSHDKDLYSPFAKANEEAGFHYLGGKIDDITVVVGQIGESMK</sequence>
<feature type="domain" description="PPM-type phosphatase" evidence="2">
    <location>
        <begin position="1"/>
        <end position="237"/>
    </location>
</feature>
<dbReference type="SUPFAM" id="SSF81606">
    <property type="entry name" value="PP2C-like"/>
    <property type="match status" value="1"/>
</dbReference>
<proteinExistence type="inferred from homology"/>
<dbReference type="SMART" id="SM00331">
    <property type="entry name" value="PP2C_SIG"/>
    <property type="match status" value="1"/>
</dbReference>
<dbReference type="GO" id="GO:0046872">
    <property type="term" value="F:metal ion binding"/>
    <property type="evidence" value="ECO:0007669"/>
    <property type="project" value="UniProtKB-UniRule"/>
</dbReference>
<comment type="similarity">
    <text evidence="1">Belongs to the PP2C family.</text>
</comment>
<dbReference type="AlphaFoldDB" id="A0A1Q3BH92"/>
<dbReference type="InterPro" id="IPR001932">
    <property type="entry name" value="PPM-type_phosphatase-like_dom"/>
</dbReference>
<dbReference type="OrthoDB" id="60843at2759"/>
<dbReference type="EC" id="3.1.3.16" evidence="1"/>
<gene>
    <name evidence="3" type="ORF">CFOL_v3_10886</name>
</gene>
<reference evidence="4" key="1">
    <citation type="submission" date="2016-04" db="EMBL/GenBank/DDBJ databases">
        <title>Cephalotus genome sequencing.</title>
        <authorList>
            <person name="Fukushima K."/>
            <person name="Hasebe M."/>
            <person name="Fang X."/>
        </authorList>
    </citation>
    <scope>NUCLEOTIDE SEQUENCE [LARGE SCALE GENOMIC DNA]</scope>
    <source>
        <strain evidence="4">cv. St1</strain>
    </source>
</reference>
<dbReference type="Gene3D" id="3.60.40.10">
    <property type="entry name" value="PPM-type phosphatase domain"/>
    <property type="match status" value="2"/>
</dbReference>
<comment type="cofactor">
    <cofactor evidence="1">
        <name>Mg(2+)</name>
        <dbReference type="ChEBI" id="CHEBI:18420"/>
    </cofactor>
</comment>